<dbReference type="InterPro" id="IPR014710">
    <property type="entry name" value="RmlC-like_jellyroll"/>
</dbReference>
<dbReference type="SUPFAM" id="SSF51182">
    <property type="entry name" value="RmlC-like cupins"/>
    <property type="match status" value="1"/>
</dbReference>
<accession>A0A4Q0MMU6</accession>
<proteinExistence type="predicted"/>
<dbReference type="Gene3D" id="2.60.120.10">
    <property type="entry name" value="Jelly Rolls"/>
    <property type="match status" value="1"/>
</dbReference>
<dbReference type="EMBL" id="RYFI01000004">
    <property type="protein sequence ID" value="RXF74389.1"/>
    <property type="molecule type" value="Genomic_DNA"/>
</dbReference>
<name>A0A4Q0MMU6_9HYPH</name>
<dbReference type="InterPro" id="IPR014500">
    <property type="entry name" value="UCP019307_cupin"/>
</dbReference>
<keyword evidence="2" id="KW-1185">Reference proteome</keyword>
<reference evidence="1 2" key="1">
    <citation type="submission" date="2018-12" db="EMBL/GenBank/DDBJ databases">
        <title>bacterium Hansschlegelia zhihuaiae S113.</title>
        <authorList>
            <person name="He J."/>
        </authorList>
    </citation>
    <scope>NUCLEOTIDE SEQUENCE [LARGE SCALE GENOMIC DNA]</scope>
    <source>
        <strain evidence="1 2">S 113</strain>
    </source>
</reference>
<evidence type="ECO:0000313" key="2">
    <source>
        <dbReference type="Proteomes" id="UP000289708"/>
    </source>
</evidence>
<dbReference type="Proteomes" id="UP000289708">
    <property type="component" value="Unassembled WGS sequence"/>
</dbReference>
<dbReference type="AlphaFoldDB" id="A0A4Q0MMU6"/>
<dbReference type="RefSeq" id="WP_128776614.1">
    <property type="nucleotide sequence ID" value="NZ_RYFI01000004.1"/>
</dbReference>
<dbReference type="PANTHER" id="PTHR36448">
    <property type="entry name" value="BLR7373 PROTEIN"/>
    <property type="match status" value="1"/>
</dbReference>
<dbReference type="CDD" id="cd02219">
    <property type="entry name" value="cupin_YjlB-like"/>
    <property type="match status" value="1"/>
</dbReference>
<dbReference type="PIRSF" id="PIRSF019307">
    <property type="entry name" value="UCP019307"/>
    <property type="match status" value="1"/>
</dbReference>
<dbReference type="OrthoDB" id="9791759at2"/>
<dbReference type="InterPro" id="IPR047121">
    <property type="entry name" value="YjiB-like"/>
</dbReference>
<organism evidence="1 2">
    <name type="scientific">Hansschlegelia zhihuaiae</name>
    <dbReference type="NCBI Taxonomy" id="405005"/>
    <lineage>
        <taxon>Bacteria</taxon>
        <taxon>Pseudomonadati</taxon>
        <taxon>Pseudomonadota</taxon>
        <taxon>Alphaproteobacteria</taxon>
        <taxon>Hyphomicrobiales</taxon>
        <taxon>Methylopilaceae</taxon>
        <taxon>Hansschlegelia</taxon>
    </lineage>
</organism>
<gene>
    <name evidence="1" type="ORF">EK403_06105</name>
</gene>
<comment type="caution">
    <text evidence="1">The sequence shown here is derived from an EMBL/GenBank/DDBJ whole genome shotgun (WGS) entry which is preliminary data.</text>
</comment>
<protein>
    <submittedName>
        <fullName evidence="1">Cupin</fullName>
    </submittedName>
</protein>
<evidence type="ECO:0000313" key="1">
    <source>
        <dbReference type="EMBL" id="RXF74389.1"/>
    </source>
</evidence>
<sequence length="173" mass="18625">MAEDQIETVELAFDDDGATPNHPDFALLLHKGAIRGDDASRIEAMFAANGWVGLWRDGVYPFHHYHSTCHEALGVARGWAEVQFGGEQGETVRLQSGDVAVLPAGTGHKRIDASDDFLIVGAYPPLQPYDLIRSDEAGEHDAAVERIAAVPVPPTDPVFGEAGGLKQRWVKGG</sequence>
<dbReference type="InterPro" id="IPR011051">
    <property type="entry name" value="RmlC_Cupin_sf"/>
</dbReference>
<dbReference type="PANTHER" id="PTHR36448:SF2">
    <property type="entry name" value="CUPIN TYPE-1 DOMAIN-CONTAINING PROTEIN"/>
    <property type="match status" value="1"/>
</dbReference>